<dbReference type="AlphaFoldDB" id="A0AB40CLC5"/>
<evidence type="ECO:0000313" key="2">
    <source>
        <dbReference type="RefSeq" id="XP_039139873.1"/>
    </source>
</evidence>
<reference evidence="1" key="1">
    <citation type="submission" date="2025-05" db="UniProtKB">
        <authorList>
            <consortium name="RefSeq"/>
        </authorList>
    </citation>
    <scope>NUCLEOTIDE SEQUENCE [LARGE SCALE GENOMIC DNA]</scope>
</reference>
<dbReference type="InterPro" id="IPR043459">
    <property type="entry name" value="NFD6/NOXY2-like"/>
</dbReference>
<accession>A0AB40CLC5</accession>
<dbReference type="GeneID" id="120277159"/>
<organism evidence="1 2">
    <name type="scientific">Dioscorea cayennensis subsp. rotundata</name>
    <name type="common">White Guinea yam</name>
    <name type="synonym">Dioscorea rotundata</name>
    <dbReference type="NCBI Taxonomy" id="55577"/>
    <lineage>
        <taxon>Eukaryota</taxon>
        <taxon>Viridiplantae</taxon>
        <taxon>Streptophyta</taxon>
        <taxon>Embryophyta</taxon>
        <taxon>Tracheophyta</taxon>
        <taxon>Spermatophyta</taxon>
        <taxon>Magnoliopsida</taxon>
        <taxon>Liliopsida</taxon>
        <taxon>Dioscoreales</taxon>
        <taxon>Dioscoreaceae</taxon>
        <taxon>Dioscorea</taxon>
    </lineage>
</organism>
<sequence>MASIARTFLRARVVKPSSIPKLSPSTIAPSPPARRLFSSRSPAQLGCLAGSLLPLHSAVAAARLTSRLSPTTASLSCRALSQAKRHMIFPVFKSSSVGTCHCWIVRFTGFSQMELMVREYFCFIHSVLKGLGYQFQGENASLTPPQCLFCL</sequence>
<dbReference type="PANTHER" id="PTHR33156:SF9">
    <property type="entry name" value="PROTEIN NUCLEAR FUSION DEFECTIVE 6, CHLOROPLASTIC_MITOCHONDRIAL"/>
    <property type="match status" value="1"/>
</dbReference>
<name>A0AB40CLC5_DIOCR</name>
<proteinExistence type="predicted"/>
<reference evidence="2" key="2">
    <citation type="submission" date="2025-08" db="UniProtKB">
        <authorList>
            <consortium name="RefSeq"/>
        </authorList>
    </citation>
    <scope>IDENTIFICATION</scope>
</reference>
<dbReference type="PANTHER" id="PTHR33156">
    <property type="entry name" value="OS02G0230000 PROTEIN"/>
    <property type="match status" value="1"/>
</dbReference>
<dbReference type="Proteomes" id="UP001515500">
    <property type="component" value="Chromosome 1"/>
</dbReference>
<gene>
    <name evidence="2" type="primary">LOC120277159</name>
</gene>
<dbReference type="RefSeq" id="XP_039139873.1">
    <property type="nucleotide sequence ID" value="XM_039283939.1"/>
</dbReference>
<keyword evidence="1" id="KW-1185">Reference proteome</keyword>
<dbReference type="GO" id="GO:0005739">
    <property type="term" value="C:mitochondrion"/>
    <property type="evidence" value="ECO:0007669"/>
    <property type="project" value="TreeGrafter"/>
</dbReference>
<evidence type="ECO:0000313" key="1">
    <source>
        <dbReference type="Proteomes" id="UP001515500"/>
    </source>
</evidence>
<protein>
    <submittedName>
        <fullName evidence="2">Uncharacterized protein LOC120277159 isoform X1</fullName>
    </submittedName>
</protein>